<sequence>MFKYRTTETFRDEPWPSTEKLRSPSGDESITILPQLDSTSYLIITESETTKPSLDQIITYEEFEPFQKSEDSLAELTAEVMNYTHNFSHIDDFAKDTSSHFKLLVLNAFAKFKNKLKQQNIGFADSQTVTSDQYKRDFSKQANLLRRKVKASSFRKRSVKDSRKTYSRWTNGLYALAMSKPGEKMGYCGRCWRANYLPFKSGFSTLRQPYITRAGTPYGPPKYLMPLCQYVAEYESSMQSCV</sequence>
<comment type="caution">
    <text evidence="2">The sequence shown here is derived from an EMBL/GenBank/DDBJ whole genome shotgun (WGS) entry which is preliminary data.</text>
</comment>
<dbReference type="AlphaFoldDB" id="A0AAV4PL76"/>
<reference evidence="2 3" key="1">
    <citation type="submission" date="2021-06" db="EMBL/GenBank/DDBJ databases">
        <title>Caerostris darwini draft genome.</title>
        <authorList>
            <person name="Kono N."/>
            <person name="Arakawa K."/>
        </authorList>
    </citation>
    <scope>NUCLEOTIDE SEQUENCE [LARGE SCALE GENOMIC DNA]</scope>
</reference>
<evidence type="ECO:0000313" key="2">
    <source>
        <dbReference type="EMBL" id="GIX96933.1"/>
    </source>
</evidence>
<dbReference type="EMBL" id="BPLQ01002991">
    <property type="protein sequence ID" value="GIX96933.1"/>
    <property type="molecule type" value="Genomic_DNA"/>
</dbReference>
<keyword evidence="3" id="KW-1185">Reference proteome</keyword>
<evidence type="ECO:0000313" key="3">
    <source>
        <dbReference type="Proteomes" id="UP001054837"/>
    </source>
</evidence>
<accession>A0AAV4PL76</accession>
<evidence type="ECO:0008006" key="4">
    <source>
        <dbReference type="Google" id="ProtNLM"/>
    </source>
</evidence>
<feature type="compositionally biased region" description="Basic and acidic residues" evidence="1">
    <location>
        <begin position="1"/>
        <end position="22"/>
    </location>
</feature>
<evidence type="ECO:0000256" key="1">
    <source>
        <dbReference type="SAM" id="MobiDB-lite"/>
    </source>
</evidence>
<protein>
    <recommendedName>
        <fullName evidence="4">PiggyBac transposable element-derived protein domain-containing protein</fullName>
    </recommendedName>
</protein>
<organism evidence="2 3">
    <name type="scientific">Caerostris darwini</name>
    <dbReference type="NCBI Taxonomy" id="1538125"/>
    <lineage>
        <taxon>Eukaryota</taxon>
        <taxon>Metazoa</taxon>
        <taxon>Ecdysozoa</taxon>
        <taxon>Arthropoda</taxon>
        <taxon>Chelicerata</taxon>
        <taxon>Arachnida</taxon>
        <taxon>Araneae</taxon>
        <taxon>Araneomorphae</taxon>
        <taxon>Entelegynae</taxon>
        <taxon>Araneoidea</taxon>
        <taxon>Araneidae</taxon>
        <taxon>Caerostris</taxon>
    </lineage>
</organism>
<proteinExistence type="predicted"/>
<dbReference type="Proteomes" id="UP001054837">
    <property type="component" value="Unassembled WGS sequence"/>
</dbReference>
<feature type="region of interest" description="Disordered" evidence="1">
    <location>
        <begin position="1"/>
        <end position="27"/>
    </location>
</feature>
<name>A0AAV4PL76_9ARAC</name>
<gene>
    <name evidence="2" type="ORF">CDAR_563631</name>
</gene>